<protein>
    <submittedName>
        <fullName evidence="4">Uncharacterized protein</fullName>
    </submittedName>
</protein>
<feature type="signal peptide" evidence="3">
    <location>
        <begin position="1"/>
        <end position="26"/>
    </location>
</feature>
<feature type="compositionally biased region" description="Polar residues" evidence="1">
    <location>
        <begin position="45"/>
        <end position="56"/>
    </location>
</feature>
<dbReference type="Proteomes" id="UP001057702">
    <property type="component" value="Unassembled WGS sequence"/>
</dbReference>
<evidence type="ECO:0000256" key="1">
    <source>
        <dbReference type="SAM" id="MobiDB-lite"/>
    </source>
</evidence>
<gene>
    <name evidence="4" type="ORF">NGB36_21465</name>
</gene>
<evidence type="ECO:0000256" key="2">
    <source>
        <dbReference type="SAM" id="Phobius"/>
    </source>
</evidence>
<feature type="region of interest" description="Disordered" evidence="1">
    <location>
        <begin position="31"/>
        <end position="56"/>
    </location>
</feature>
<comment type="caution">
    <text evidence="4">The sequence shown here is derived from an EMBL/GenBank/DDBJ whole genome shotgun (WGS) entry which is preliminary data.</text>
</comment>
<keyword evidence="2" id="KW-1133">Transmembrane helix</keyword>
<feature type="region of interest" description="Disordered" evidence="1">
    <location>
        <begin position="154"/>
        <end position="174"/>
    </location>
</feature>
<keyword evidence="2" id="KW-0472">Membrane</keyword>
<keyword evidence="5" id="KW-1185">Reference proteome</keyword>
<keyword evidence="2" id="KW-0812">Transmembrane</keyword>
<name>A0ABT1Q2Z0_9ACTN</name>
<keyword evidence="3" id="KW-0732">Signal</keyword>
<evidence type="ECO:0000313" key="5">
    <source>
        <dbReference type="Proteomes" id="UP001057702"/>
    </source>
</evidence>
<dbReference type="RefSeq" id="WP_255922018.1">
    <property type="nucleotide sequence ID" value="NZ_JANFNG010000018.1"/>
</dbReference>
<organism evidence="4 5">
    <name type="scientific">Streptomyces humicola</name>
    <dbReference type="NCBI Taxonomy" id="2953240"/>
    <lineage>
        <taxon>Bacteria</taxon>
        <taxon>Bacillati</taxon>
        <taxon>Actinomycetota</taxon>
        <taxon>Actinomycetes</taxon>
        <taxon>Kitasatosporales</taxon>
        <taxon>Streptomycetaceae</taxon>
        <taxon>Streptomyces</taxon>
    </lineage>
</organism>
<sequence length="212" mass="20401">MHVTRALAAAALAGTALGVAAPLALADDSGGSGNTGNTGNNTSNASEPSSASNIGPSNIIVMPATVKQGATFTVTVDGASCRGTGRTYDAVVESAAFPRTPLKGMATQGSSYATPQIFAATRPGAYDITATCGGKTVTGGGFTVVAAGASASSASSAAPARPSMPTKGAKAGLGAATRSMDSTETALGATALAAAVAATGVYLIRRRASGSR</sequence>
<evidence type="ECO:0000313" key="4">
    <source>
        <dbReference type="EMBL" id="MCQ4083105.1"/>
    </source>
</evidence>
<feature type="chain" id="PRO_5047175361" evidence="3">
    <location>
        <begin position="27"/>
        <end position="212"/>
    </location>
</feature>
<accession>A0ABT1Q2Z0</accession>
<feature type="transmembrane region" description="Helical" evidence="2">
    <location>
        <begin position="186"/>
        <end position="204"/>
    </location>
</feature>
<proteinExistence type="predicted"/>
<evidence type="ECO:0000256" key="3">
    <source>
        <dbReference type="SAM" id="SignalP"/>
    </source>
</evidence>
<dbReference type="EMBL" id="JANFNG010000018">
    <property type="protein sequence ID" value="MCQ4083105.1"/>
    <property type="molecule type" value="Genomic_DNA"/>
</dbReference>
<reference evidence="4" key="1">
    <citation type="submission" date="2022-06" db="EMBL/GenBank/DDBJ databases">
        <title>Draft genome sequence of Streptomyces sp. RB6PN25 isolated from peat swamp forest in Thailand.</title>
        <authorList>
            <person name="Duangmal K."/>
            <person name="Klaysubun C."/>
        </authorList>
    </citation>
    <scope>NUCLEOTIDE SEQUENCE</scope>
    <source>
        <strain evidence="4">RB6PN25</strain>
    </source>
</reference>